<keyword evidence="3" id="KW-1185">Reference proteome</keyword>
<feature type="compositionally biased region" description="Basic and acidic residues" evidence="1">
    <location>
        <begin position="39"/>
        <end position="51"/>
    </location>
</feature>
<sequence>MGSATPHEIPMIPVPRVSPEGSVRPEVGFPDGVRAVFDPVRDGWDEPRERGFSPGTGAG</sequence>
<feature type="region of interest" description="Disordered" evidence="1">
    <location>
        <begin position="1"/>
        <end position="59"/>
    </location>
</feature>
<protein>
    <submittedName>
        <fullName evidence="2">Uncharacterized protein</fullName>
    </submittedName>
</protein>
<dbReference type="RefSeq" id="WP_132878669.1">
    <property type="nucleotide sequence ID" value="NZ_SLXQ01000009.1"/>
</dbReference>
<dbReference type="AlphaFoldDB" id="A0A4R2QQT1"/>
<proteinExistence type="predicted"/>
<gene>
    <name evidence="2" type="ORF">EV191_109207</name>
</gene>
<evidence type="ECO:0000313" key="2">
    <source>
        <dbReference type="EMBL" id="TCP49385.1"/>
    </source>
</evidence>
<dbReference type="Proteomes" id="UP000294911">
    <property type="component" value="Unassembled WGS sequence"/>
</dbReference>
<evidence type="ECO:0000313" key="3">
    <source>
        <dbReference type="Proteomes" id="UP000294911"/>
    </source>
</evidence>
<reference evidence="2 3" key="1">
    <citation type="submission" date="2019-03" db="EMBL/GenBank/DDBJ databases">
        <title>Genomic Encyclopedia of Type Strains, Phase IV (KMG-IV): sequencing the most valuable type-strain genomes for metagenomic binning, comparative biology and taxonomic classification.</title>
        <authorList>
            <person name="Goeker M."/>
        </authorList>
    </citation>
    <scope>NUCLEOTIDE SEQUENCE [LARGE SCALE GENOMIC DNA]</scope>
    <source>
        <strain evidence="2 3">DSM 45765</strain>
    </source>
</reference>
<name>A0A4R2QQT1_9PSEU</name>
<accession>A0A4R2QQT1</accession>
<dbReference type="EMBL" id="SLXQ01000009">
    <property type="protein sequence ID" value="TCP49385.1"/>
    <property type="molecule type" value="Genomic_DNA"/>
</dbReference>
<organism evidence="2 3">
    <name type="scientific">Tamaricihabitans halophyticus</name>
    <dbReference type="NCBI Taxonomy" id="1262583"/>
    <lineage>
        <taxon>Bacteria</taxon>
        <taxon>Bacillati</taxon>
        <taxon>Actinomycetota</taxon>
        <taxon>Actinomycetes</taxon>
        <taxon>Pseudonocardiales</taxon>
        <taxon>Pseudonocardiaceae</taxon>
        <taxon>Tamaricihabitans</taxon>
    </lineage>
</organism>
<comment type="caution">
    <text evidence="2">The sequence shown here is derived from an EMBL/GenBank/DDBJ whole genome shotgun (WGS) entry which is preliminary data.</text>
</comment>
<evidence type="ECO:0000256" key="1">
    <source>
        <dbReference type="SAM" id="MobiDB-lite"/>
    </source>
</evidence>